<gene>
    <name evidence="1" type="ORF">CkaCkLH20_06696</name>
</gene>
<organism evidence="1 2">
    <name type="scientific">Colletotrichum karsti</name>
    <dbReference type="NCBI Taxonomy" id="1095194"/>
    <lineage>
        <taxon>Eukaryota</taxon>
        <taxon>Fungi</taxon>
        <taxon>Dikarya</taxon>
        <taxon>Ascomycota</taxon>
        <taxon>Pezizomycotina</taxon>
        <taxon>Sordariomycetes</taxon>
        <taxon>Hypocreomycetidae</taxon>
        <taxon>Glomerellales</taxon>
        <taxon>Glomerellaceae</taxon>
        <taxon>Colletotrichum</taxon>
        <taxon>Colletotrichum boninense species complex</taxon>
    </lineage>
</organism>
<dbReference type="GeneID" id="62162487"/>
<reference evidence="1" key="1">
    <citation type="submission" date="2020-03" db="EMBL/GenBank/DDBJ databases">
        <authorList>
            <person name="He L."/>
        </authorList>
    </citation>
    <scope>NUCLEOTIDE SEQUENCE</scope>
    <source>
        <strain evidence="1">CkLH20</strain>
    </source>
</reference>
<accession>A0A9P6I3W5</accession>
<dbReference type="Proteomes" id="UP000781932">
    <property type="component" value="Unassembled WGS sequence"/>
</dbReference>
<sequence length="138" mass="15467">MSEIQLNSNSVSLGDWVDELFKKIFFQPDDALSKEVFTEYIAPDLLVRYNHSRFTYDQFLDAITQGRMKDSMSIQSNDEIQAWDAPDGSGAGCVAHMSLFTLTDKQTNQAVKSSSLILANVQVRDGKRVLAELTEIAK</sequence>
<dbReference type="EMBL" id="JAATWM020000020">
    <property type="protein sequence ID" value="KAF9875764.1"/>
    <property type="molecule type" value="Genomic_DNA"/>
</dbReference>
<keyword evidence="2" id="KW-1185">Reference proteome</keyword>
<dbReference type="OrthoDB" id="4886853at2759"/>
<evidence type="ECO:0000313" key="2">
    <source>
        <dbReference type="Proteomes" id="UP000781932"/>
    </source>
</evidence>
<dbReference type="RefSeq" id="XP_038745225.1">
    <property type="nucleotide sequence ID" value="XM_038889413.1"/>
</dbReference>
<proteinExistence type="predicted"/>
<dbReference type="AlphaFoldDB" id="A0A9P6I3W5"/>
<reference evidence="1" key="2">
    <citation type="submission" date="2020-11" db="EMBL/GenBank/DDBJ databases">
        <title>Whole genome sequencing of Colletotrichum sp.</title>
        <authorList>
            <person name="Li H."/>
        </authorList>
    </citation>
    <scope>NUCLEOTIDE SEQUENCE</scope>
    <source>
        <strain evidence="1">CkLH20</strain>
    </source>
</reference>
<protein>
    <submittedName>
        <fullName evidence="1">Uncharacterized protein</fullName>
    </submittedName>
</protein>
<comment type="caution">
    <text evidence="1">The sequence shown here is derived from an EMBL/GenBank/DDBJ whole genome shotgun (WGS) entry which is preliminary data.</text>
</comment>
<evidence type="ECO:0000313" key="1">
    <source>
        <dbReference type="EMBL" id="KAF9875764.1"/>
    </source>
</evidence>
<name>A0A9P6I3W5_9PEZI</name>